<keyword evidence="5 8" id="KW-0812">Transmembrane</keyword>
<comment type="similarity">
    <text evidence="3">Belongs to the TPT transporter family. SLC35D subfamily.</text>
</comment>
<sequence>MADAEKHRDSLSLEPHDYEKVGLLAQQQQKQQHDIESQAAIETPHEYQASSTKKFLCLALYFALNLGVTLSNKAVLQSAQYPWLLTAVHATTTSFGCFILRRLGVFHCTKLSSRDNLKLVAFSCLFTANIATSNVSLGLVSVPFHQVLRSTVPIVTILIYRWIYNRHYTRQIYLTMIPLISGVSLATFGDYYFTPTGFALTFTGVLLAAIKSISSNRMMTGTLHLSALEILYRMSPLAAAQSLVCAGMIGEVGDARREFFASGGRLFMTEKGNGFVMMLVLNALMAFMLNGISFYTNKIAGALTISVCANLKQILTILLGIVLFRVHVTPVHGLGMVVALVGAAWYSKAELDAKRERERSLDLKK</sequence>
<proteinExistence type="inferred from homology"/>
<evidence type="ECO:0000256" key="2">
    <source>
        <dbReference type="ARBA" id="ARBA00004477"/>
    </source>
</evidence>
<dbReference type="InterPro" id="IPR050186">
    <property type="entry name" value="TPT_transporter"/>
</dbReference>
<name>M3D6H3_SPHMS</name>
<keyword evidence="11" id="KW-1185">Reference proteome</keyword>
<feature type="transmembrane region" description="Helical" evidence="8">
    <location>
        <begin position="81"/>
        <end position="100"/>
    </location>
</feature>
<dbReference type="EMBL" id="KB456263">
    <property type="protein sequence ID" value="EMF13464.1"/>
    <property type="molecule type" value="Genomic_DNA"/>
</dbReference>
<dbReference type="PANTHER" id="PTHR11132">
    <property type="entry name" value="SOLUTE CARRIER FAMILY 35"/>
    <property type="match status" value="1"/>
</dbReference>
<dbReference type="AlphaFoldDB" id="M3D6H3"/>
<dbReference type="RefSeq" id="XP_016761585.1">
    <property type="nucleotide sequence ID" value="XM_016909678.1"/>
</dbReference>
<evidence type="ECO:0000313" key="10">
    <source>
        <dbReference type="EMBL" id="EMF13464.1"/>
    </source>
</evidence>
<feature type="domain" description="Sugar phosphate transporter" evidence="9">
    <location>
        <begin position="56"/>
        <end position="347"/>
    </location>
</feature>
<comment type="subcellular location">
    <subcellularLocation>
        <location evidence="2">Endoplasmic reticulum membrane</location>
        <topology evidence="2">Multi-pass membrane protein</topology>
    </subcellularLocation>
</comment>
<feature type="transmembrane region" description="Helical" evidence="8">
    <location>
        <begin position="192"/>
        <end position="210"/>
    </location>
</feature>
<evidence type="ECO:0000259" key="9">
    <source>
        <dbReference type="Pfam" id="PF03151"/>
    </source>
</evidence>
<feature type="transmembrane region" description="Helical" evidence="8">
    <location>
        <begin position="146"/>
        <end position="164"/>
    </location>
</feature>
<feature type="transmembrane region" description="Helical" evidence="8">
    <location>
        <begin position="55"/>
        <end position="75"/>
    </location>
</feature>
<dbReference type="OMA" id="CHMAACA"/>
<evidence type="ECO:0000256" key="1">
    <source>
        <dbReference type="ARBA" id="ARBA00003420"/>
    </source>
</evidence>
<evidence type="ECO:0000313" key="11">
    <source>
        <dbReference type="Proteomes" id="UP000016931"/>
    </source>
</evidence>
<protein>
    <submittedName>
        <fullName evidence="10">TPT-domain-containing protein</fullName>
    </submittedName>
</protein>
<organism evidence="10 11">
    <name type="scientific">Sphaerulina musiva (strain SO2202)</name>
    <name type="common">Poplar stem canker fungus</name>
    <name type="synonym">Septoria musiva</name>
    <dbReference type="NCBI Taxonomy" id="692275"/>
    <lineage>
        <taxon>Eukaryota</taxon>
        <taxon>Fungi</taxon>
        <taxon>Dikarya</taxon>
        <taxon>Ascomycota</taxon>
        <taxon>Pezizomycotina</taxon>
        <taxon>Dothideomycetes</taxon>
        <taxon>Dothideomycetidae</taxon>
        <taxon>Mycosphaerellales</taxon>
        <taxon>Mycosphaerellaceae</taxon>
        <taxon>Sphaerulina</taxon>
    </lineage>
</organism>
<evidence type="ECO:0000256" key="8">
    <source>
        <dbReference type="SAM" id="Phobius"/>
    </source>
</evidence>
<dbReference type="HOGENOM" id="CLU_033641_3_0_1"/>
<feature type="transmembrane region" description="Helical" evidence="8">
    <location>
        <begin position="302"/>
        <end position="324"/>
    </location>
</feature>
<feature type="transmembrane region" description="Helical" evidence="8">
    <location>
        <begin position="120"/>
        <end position="140"/>
    </location>
</feature>
<keyword evidence="7 8" id="KW-0472">Membrane</keyword>
<dbReference type="eggNOG" id="KOG1441">
    <property type="taxonomic scope" value="Eukaryota"/>
</dbReference>
<comment type="subunit">
    <text evidence="4">Homooligomer.</text>
</comment>
<evidence type="ECO:0000256" key="6">
    <source>
        <dbReference type="ARBA" id="ARBA00022989"/>
    </source>
</evidence>
<keyword evidence="6 8" id="KW-1133">Transmembrane helix</keyword>
<accession>M3D6H3</accession>
<feature type="transmembrane region" description="Helical" evidence="8">
    <location>
        <begin position="230"/>
        <end position="250"/>
    </location>
</feature>
<feature type="transmembrane region" description="Helical" evidence="8">
    <location>
        <begin position="275"/>
        <end position="295"/>
    </location>
</feature>
<evidence type="ECO:0000256" key="3">
    <source>
        <dbReference type="ARBA" id="ARBA00010425"/>
    </source>
</evidence>
<comment type="function">
    <text evidence="1">Involved in the import of GDP-mannose from the cytoplasm into the Golgi lumen.</text>
</comment>
<evidence type="ECO:0000256" key="7">
    <source>
        <dbReference type="ARBA" id="ARBA00023136"/>
    </source>
</evidence>
<feature type="transmembrane region" description="Helical" evidence="8">
    <location>
        <begin position="330"/>
        <end position="347"/>
    </location>
</feature>
<dbReference type="GO" id="GO:0005789">
    <property type="term" value="C:endoplasmic reticulum membrane"/>
    <property type="evidence" value="ECO:0007669"/>
    <property type="project" value="UniProtKB-SubCell"/>
</dbReference>
<dbReference type="Proteomes" id="UP000016931">
    <property type="component" value="Unassembled WGS sequence"/>
</dbReference>
<dbReference type="InterPro" id="IPR004853">
    <property type="entry name" value="Sugar_P_trans_dom"/>
</dbReference>
<dbReference type="GeneID" id="27906815"/>
<evidence type="ECO:0000256" key="5">
    <source>
        <dbReference type="ARBA" id="ARBA00022692"/>
    </source>
</evidence>
<gene>
    <name evidence="10" type="ORF">SEPMUDRAFT_64405</name>
</gene>
<dbReference type="Pfam" id="PF03151">
    <property type="entry name" value="TPT"/>
    <property type="match status" value="1"/>
</dbReference>
<reference evidence="10 11" key="1">
    <citation type="journal article" date="2012" name="PLoS Pathog.">
        <title>Diverse lifestyles and strategies of plant pathogenesis encoded in the genomes of eighteen Dothideomycetes fungi.</title>
        <authorList>
            <person name="Ohm R.A."/>
            <person name="Feau N."/>
            <person name="Henrissat B."/>
            <person name="Schoch C.L."/>
            <person name="Horwitz B.A."/>
            <person name="Barry K.W."/>
            <person name="Condon B.J."/>
            <person name="Copeland A.C."/>
            <person name="Dhillon B."/>
            <person name="Glaser F."/>
            <person name="Hesse C.N."/>
            <person name="Kosti I."/>
            <person name="LaButti K."/>
            <person name="Lindquist E.A."/>
            <person name="Lucas S."/>
            <person name="Salamov A.A."/>
            <person name="Bradshaw R.E."/>
            <person name="Ciuffetti L."/>
            <person name="Hamelin R.C."/>
            <person name="Kema G.H.J."/>
            <person name="Lawrence C."/>
            <person name="Scott J.A."/>
            <person name="Spatafora J.W."/>
            <person name="Turgeon B.G."/>
            <person name="de Wit P.J.G.M."/>
            <person name="Zhong S."/>
            <person name="Goodwin S.B."/>
            <person name="Grigoriev I.V."/>
        </authorList>
    </citation>
    <scope>NUCLEOTIDE SEQUENCE [LARGE SCALE GENOMIC DNA]</scope>
    <source>
        <strain evidence="10 11">SO2202</strain>
    </source>
</reference>
<evidence type="ECO:0000256" key="4">
    <source>
        <dbReference type="ARBA" id="ARBA00011182"/>
    </source>
</evidence>
<feature type="transmembrane region" description="Helical" evidence="8">
    <location>
        <begin position="171"/>
        <end position="186"/>
    </location>
</feature>